<dbReference type="PANTHER" id="PTHR30203:SF33">
    <property type="entry name" value="BLR4455 PROTEIN"/>
    <property type="match status" value="1"/>
</dbReference>
<evidence type="ECO:0008006" key="5">
    <source>
        <dbReference type="Google" id="ProtNLM"/>
    </source>
</evidence>
<dbReference type="Gene3D" id="2.20.200.10">
    <property type="entry name" value="Outer membrane efflux proteins (OEP)"/>
    <property type="match status" value="1"/>
</dbReference>
<keyword evidence="4" id="KW-1185">Reference proteome</keyword>
<dbReference type="GO" id="GO:0015562">
    <property type="term" value="F:efflux transmembrane transporter activity"/>
    <property type="evidence" value="ECO:0007669"/>
    <property type="project" value="InterPro"/>
</dbReference>
<dbReference type="AlphaFoldDB" id="V2U7V8"/>
<keyword evidence="2" id="KW-0449">Lipoprotein</keyword>
<dbReference type="GO" id="GO:0009279">
    <property type="term" value="C:cell outer membrane"/>
    <property type="evidence" value="ECO:0007669"/>
    <property type="project" value="UniProtKB-SubCell"/>
</dbReference>
<keyword evidence="2" id="KW-0472">Membrane</keyword>
<comment type="similarity">
    <text evidence="1 2">Belongs to the outer membrane factor (OMF) (TC 1.B.17) family.</text>
</comment>
<keyword evidence="2" id="KW-1134">Transmembrane beta strand</keyword>
<sequence length="499" mass="54556">MKNLRPYTLSVNVLRKGTFWSGISLLAILSGCTVGPNYQRPDVHLPKALVEQPNLALSQASSTAQKYVLQDIPTAWWQAFHSQELNLLIEKCLKNNPSVAIAQANLNQALENVKIQQAAFFPSVSATFNPTRQSVAKSLASPLASNSYVYNLHTAQLNASYSLDVWGANRRQVEMLKAEADASRYNVEVTYLTLISNVVNAAIQEAIIRDQIRITQNAIQKQRELTSIMHKARVLGQVSDADVMTQESAQLAVEATLPPLQKQLAIQRDLIKALAGEYPSDRLAAEFNLAQFKLPYELPAALPSSLLQRRPDIRLSEAILHAASANIGVAVANRLPDITLNADLGSSSNRLANLFASASNFWTIGANVAQPIFDGGALKHKEKLARAAYDGAVAQYKSTIIAAFQNVGDVMQSIQSDQNAYNTALQATQASSKSLNLARKQYRLGDISRIALLPLEQNDLQMQLALAQAQGNRLQDTAALFQALGGGWWSTQQNQEITK</sequence>
<dbReference type="SUPFAM" id="SSF56954">
    <property type="entry name" value="Outer membrane efflux proteins (OEP)"/>
    <property type="match status" value="1"/>
</dbReference>
<dbReference type="OrthoDB" id="9770517at2"/>
<name>V2U7V8_9GAMM</name>
<protein>
    <recommendedName>
        <fullName evidence="5">NodT family efflux transporter, outer membrane factor (OMF) lipoprotein</fullName>
    </recommendedName>
</protein>
<evidence type="ECO:0000313" key="4">
    <source>
        <dbReference type="Proteomes" id="UP000018418"/>
    </source>
</evidence>
<evidence type="ECO:0000256" key="2">
    <source>
        <dbReference type="RuleBase" id="RU362097"/>
    </source>
</evidence>
<dbReference type="InterPro" id="IPR010131">
    <property type="entry name" value="MdtP/NodT-like"/>
</dbReference>
<keyword evidence="2" id="KW-0812">Transmembrane</keyword>
<dbReference type="Pfam" id="PF02321">
    <property type="entry name" value="OEP"/>
    <property type="match status" value="2"/>
</dbReference>
<gene>
    <name evidence="3" type="ORF">P255_02375</name>
</gene>
<proteinExistence type="inferred from homology"/>
<comment type="subcellular location">
    <subcellularLocation>
        <location evidence="2">Cell outer membrane</location>
        <topology evidence="2">Lipid-anchor</topology>
    </subcellularLocation>
</comment>
<dbReference type="HOGENOM" id="CLU_012817_13_0_6"/>
<dbReference type="Gene3D" id="1.20.1600.10">
    <property type="entry name" value="Outer membrane efflux proteins (OEP)"/>
    <property type="match status" value="1"/>
</dbReference>
<dbReference type="NCBIfam" id="TIGR01845">
    <property type="entry name" value="outer_NodT"/>
    <property type="match status" value="1"/>
</dbReference>
<dbReference type="STRING" id="396323.VH98_05195"/>
<keyword evidence="2" id="KW-0564">Palmitate</keyword>
<dbReference type="Proteomes" id="UP000018418">
    <property type="component" value="Unassembled WGS sequence"/>
</dbReference>
<evidence type="ECO:0000256" key="1">
    <source>
        <dbReference type="ARBA" id="ARBA00007613"/>
    </source>
</evidence>
<organism evidence="3 4">
    <name type="scientific">Acinetobacter brisouii CIP 110357</name>
    <dbReference type="NCBI Taxonomy" id="1341683"/>
    <lineage>
        <taxon>Bacteria</taxon>
        <taxon>Pseudomonadati</taxon>
        <taxon>Pseudomonadota</taxon>
        <taxon>Gammaproteobacteria</taxon>
        <taxon>Moraxellales</taxon>
        <taxon>Moraxellaceae</taxon>
        <taxon>Acinetobacter</taxon>
    </lineage>
</organism>
<dbReference type="PROSITE" id="PS51257">
    <property type="entry name" value="PROKAR_LIPOPROTEIN"/>
    <property type="match status" value="1"/>
</dbReference>
<dbReference type="RefSeq" id="WP_004902506.1">
    <property type="nucleotide sequence ID" value="NZ_BBTI01000005.1"/>
</dbReference>
<comment type="caution">
    <text evidence="3">The sequence shown here is derived from an EMBL/GenBank/DDBJ whole genome shotgun (WGS) entry which is preliminary data.</text>
</comment>
<dbReference type="PANTHER" id="PTHR30203">
    <property type="entry name" value="OUTER MEMBRANE CATION EFFLUX PROTEIN"/>
    <property type="match status" value="1"/>
</dbReference>
<dbReference type="InterPro" id="IPR003423">
    <property type="entry name" value="OMP_efflux"/>
</dbReference>
<evidence type="ECO:0000313" key="3">
    <source>
        <dbReference type="EMBL" id="ESK50393.1"/>
    </source>
</evidence>
<accession>V2U7V8</accession>
<reference evidence="3 4" key="1">
    <citation type="submission" date="2013-10" db="EMBL/GenBank/DDBJ databases">
        <title>The Genome Sequence of Acinetobacter brisouii CIP 110357.</title>
        <authorList>
            <consortium name="The Broad Institute Genomics Platform"/>
            <consortium name="The Broad Institute Genome Sequencing Center for Infectious Disease"/>
            <person name="Cerqueira G."/>
            <person name="Feldgarden M."/>
            <person name="Courvalin P."/>
            <person name="Grillot-Courvalin C."/>
            <person name="Clermont D."/>
            <person name="Rocha E."/>
            <person name="Yoon E.-J."/>
            <person name="Nemec A."/>
            <person name="Young S.K."/>
            <person name="Zeng Q."/>
            <person name="Gargeya S."/>
            <person name="Fitzgerald M."/>
            <person name="Abouelleil A."/>
            <person name="Alvarado L."/>
            <person name="Berlin A.M."/>
            <person name="Chapman S.B."/>
            <person name="Gainer-Dewar J."/>
            <person name="Goldberg J."/>
            <person name="Gnerre S."/>
            <person name="Griggs A."/>
            <person name="Gujja S."/>
            <person name="Hansen M."/>
            <person name="Howarth C."/>
            <person name="Imamovic A."/>
            <person name="Ireland A."/>
            <person name="Larimer J."/>
            <person name="McCowan C."/>
            <person name="Murphy C."/>
            <person name="Pearson M."/>
            <person name="Poon T.W."/>
            <person name="Priest M."/>
            <person name="Roberts A."/>
            <person name="Saif S."/>
            <person name="Shea T."/>
            <person name="Sykes S."/>
            <person name="Wortman J."/>
            <person name="Nusbaum C."/>
            <person name="Birren B."/>
        </authorList>
    </citation>
    <scope>NUCLEOTIDE SEQUENCE [LARGE SCALE GENOMIC DNA]</scope>
    <source>
        <strain evidence="3 4">CIP 110357</strain>
    </source>
</reference>
<dbReference type="EMBL" id="AYEU01000007">
    <property type="protein sequence ID" value="ESK50393.1"/>
    <property type="molecule type" value="Genomic_DNA"/>
</dbReference>
<dbReference type="PATRIC" id="fig|1341683.3.peg.2351"/>